<dbReference type="EMBL" id="KB467998">
    <property type="protein sequence ID" value="PCH39440.1"/>
    <property type="molecule type" value="Genomic_DNA"/>
</dbReference>
<dbReference type="AlphaFoldDB" id="A0A2H3JB30"/>
<proteinExistence type="predicted"/>
<reference evidence="1 2" key="1">
    <citation type="journal article" date="2012" name="Science">
        <title>The Paleozoic origin of enzymatic lignin decomposition reconstructed from 31 fungal genomes.</title>
        <authorList>
            <person name="Floudas D."/>
            <person name="Binder M."/>
            <person name="Riley R."/>
            <person name="Barry K."/>
            <person name="Blanchette R.A."/>
            <person name="Henrissat B."/>
            <person name="Martinez A.T."/>
            <person name="Otillar R."/>
            <person name="Spatafora J.W."/>
            <person name="Yadav J.S."/>
            <person name="Aerts A."/>
            <person name="Benoit I."/>
            <person name="Boyd A."/>
            <person name="Carlson A."/>
            <person name="Copeland A."/>
            <person name="Coutinho P.M."/>
            <person name="de Vries R.P."/>
            <person name="Ferreira P."/>
            <person name="Findley K."/>
            <person name="Foster B."/>
            <person name="Gaskell J."/>
            <person name="Glotzer D."/>
            <person name="Gorecki P."/>
            <person name="Heitman J."/>
            <person name="Hesse C."/>
            <person name="Hori C."/>
            <person name="Igarashi K."/>
            <person name="Jurgens J.A."/>
            <person name="Kallen N."/>
            <person name="Kersten P."/>
            <person name="Kohler A."/>
            <person name="Kuees U."/>
            <person name="Kumar T.K.A."/>
            <person name="Kuo A."/>
            <person name="LaButti K."/>
            <person name="Larrondo L.F."/>
            <person name="Lindquist E."/>
            <person name="Ling A."/>
            <person name="Lombard V."/>
            <person name="Lucas S."/>
            <person name="Lundell T."/>
            <person name="Martin R."/>
            <person name="McLaughlin D.J."/>
            <person name="Morgenstern I."/>
            <person name="Morin E."/>
            <person name="Murat C."/>
            <person name="Nagy L.G."/>
            <person name="Nolan M."/>
            <person name="Ohm R.A."/>
            <person name="Patyshakuliyeva A."/>
            <person name="Rokas A."/>
            <person name="Ruiz-Duenas F.J."/>
            <person name="Sabat G."/>
            <person name="Salamov A."/>
            <person name="Samejima M."/>
            <person name="Schmutz J."/>
            <person name="Slot J.C."/>
            <person name="St John F."/>
            <person name="Stenlid J."/>
            <person name="Sun H."/>
            <person name="Sun S."/>
            <person name="Syed K."/>
            <person name="Tsang A."/>
            <person name="Wiebenga A."/>
            <person name="Young D."/>
            <person name="Pisabarro A."/>
            <person name="Eastwood D.C."/>
            <person name="Martin F."/>
            <person name="Cullen D."/>
            <person name="Grigoriev I.V."/>
            <person name="Hibbett D.S."/>
        </authorList>
    </citation>
    <scope>NUCLEOTIDE SEQUENCE [LARGE SCALE GENOMIC DNA]</scope>
    <source>
        <strain evidence="1 2">MD-104</strain>
    </source>
</reference>
<name>A0A2H3JB30_WOLCO</name>
<accession>A0A2H3JB30</accession>
<evidence type="ECO:0000313" key="1">
    <source>
        <dbReference type="EMBL" id="PCH39440.1"/>
    </source>
</evidence>
<sequence>MSSSVRFAHRAAVDTTQAGGVRLEIGWNKCLILTDPPATSHAAGHAGGRSRSAWTAAAANLGASVGPTLPQLVSDATTWRLASLRAFEARGPGLSAQHSSRRTLRTLSSIRVLNGSTVHPDIGVDINGRRFPLEHLLFVSRCGYMAAAANGGHNMPYSPSMGALAAA</sequence>
<evidence type="ECO:0000313" key="2">
    <source>
        <dbReference type="Proteomes" id="UP000218811"/>
    </source>
</evidence>
<keyword evidence="2" id="KW-1185">Reference proteome</keyword>
<organism evidence="1 2">
    <name type="scientific">Wolfiporia cocos (strain MD-104)</name>
    <name type="common">Brown rot fungus</name>
    <dbReference type="NCBI Taxonomy" id="742152"/>
    <lineage>
        <taxon>Eukaryota</taxon>
        <taxon>Fungi</taxon>
        <taxon>Dikarya</taxon>
        <taxon>Basidiomycota</taxon>
        <taxon>Agaricomycotina</taxon>
        <taxon>Agaricomycetes</taxon>
        <taxon>Polyporales</taxon>
        <taxon>Phaeolaceae</taxon>
        <taxon>Wolfiporia</taxon>
    </lineage>
</organism>
<protein>
    <submittedName>
        <fullName evidence="1">Uncharacterized protein</fullName>
    </submittedName>
</protein>
<gene>
    <name evidence="1" type="ORF">WOLCODRAFT_159009</name>
</gene>
<dbReference type="Proteomes" id="UP000218811">
    <property type="component" value="Unassembled WGS sequence"/>
</dbReference>